<accession>A0A1W2CN98</accession>
<comment type="cofactor">
    <cofactor evidence="1">
        <name>[4Fe-4S] cluster</name>
        <dbReference type="ChEBI" id="CHEBI:49883"/>
    </cofactor>
</comment>
<evidence type="ECO:0000256" key="3">
    <source>
        <dbReference type="ARBA" id="ARBA00023004"/>
    </source>
</evidence>
<dbReference type="RefSeq" id="WP_084576291.1">
    <property type="nucleotide sequence ID" value="NZ_CP155572.1"/>
</dbReference>
<keyword evidence="8" id="KW-1185">Reference proteome</keyword>
<dbReference type="InterPro" id="IPR008275">
    <property type="entry name" value="CoA_E_activase_dom"/>
</dbReference>
<dbReference type="Gene3D" id="3.30.420.40">
    <property type="match status" value="4"/>
</dbReference>
<feature type="domain" description="DUF2229" evidence="6">
    <location>
        <begin position="670"/>
        <end position="889"/>
    </location>
</feature>
<keyword evidence="3" id="KW-0408">Iron</keyword>
<name>A0A1W2CN98_9FIRM</name>
<feature type="domain" description="ATPase BadF/BadG/BcrA/BcrD type" evidence="5">
    <location>
        <begin position="7"/>
        <end position="255"/>
    </location>
</feature>
<dbReference type="Pfam" id="PF09989">
    <property type="entry name" value="DUF2229"/>
    <property type="match status" value="1"/>
</dbReference>
<evidence type="ECO:0000256" key="1">
    <source>
        <dbReference type="ARBA" id="ARBA00001966"/>
    </source>
</evidence>
<keyword evidence="4" id="KW-0411">Iron-sulfur</keyword>
<evidence type="ECO:0000259" key="5">
    <source>
        <dbReference type="Pfam" id="PF01869"/>
    </source>
</evidence>
<evidence type="ECO:0000313" key="8">
    <source>
        <dbReference type="Proteomes" id="UP000192738"/>
    </source>
</evidence>
<dbReference type="InterPro" id="IPR018709">
    <property type="entry name" value="CoA_activase_DUF2229"/>
</dbReference>
<sequence length="1405" mass="154999">MDSMLRIGIDVGSTTVKVIVLDGENNIIFNQYLRHSSDIKNTLNSIFVKAHPLLQNKLLSVIFTGSSGIGLSNRLELPFVQEVIACTHAVKQIIPNTDTVIELGGEDAKITYLGSSVEQRMNNTCAGGTGAFIDQMSTLLHTDPAGLNELAKSHKTIYPIASRCGVFAKTDVQTLLNEGITREDIAASILQAIVNQILGGLAQGRPITGNVAFLGGPLHFMSELRQRFIETLNLQHEQIISPEGSHYFVAVGAALAKQQQPISYDCLQARTLKLFEFENTSTEKLKPLFTTEGDYEKFKERHNKSTVKKSDLASYSGKAYLGIDAGSTTTKLALICEDGSLLYSHYASNRGAPLASVVQALKTLYTAITDNIKIANSAVTGYGELLIKEALQVDIGEVETVAHFKAASWFLPGVDFVLDIGGQDMKSLIVRNGVIDSVMLNEACSAGCGSFIETVAQSLNMSVAAFASLGIKAKNLVDLGSRCTVFMNSKAKQAQKEGADISDISASISVSIIKNALFKVIRLKSPADLGQRIVVQGGTFCNDAVLRALEQTLGREVVRPDIAGIMGAYGAALIARERCGNEHNSTLINSNDLNKFEIQTTNRRCGICGNSCLVTTKSFSTGQTFHSGNRCEKGTGIKNTAKDASNIYSFKYQRLFNYIPLAKEAAPRGTLGIPRVLNMYEDYPFWFTFFTELSYRVVLSEPSSRRLYELGLDTIPSESVCYPAKLVHGHILDLINKGIDKIFYPCIPVNIKEDLRSDNCYNCPIVTSYPENINANIDVLQTQNIIFYHPFLPLDNQARMISRLIQELLPEKLPKVSIIKAVYKAYAELAKYKDDVHKKGEDILADMARKGIKGIVLAGRPYHIDPEINHGIPEMIQSFGLAVLSEDALNHLVQVERPLRIVDQWSYHSRLYACAAFVAQQTNLEIIQLNSFGCGLDAIMIDQMHEILEPSNKIHTIIKLDEMNNLGTARIRVRSLIAAVNERAGLLLTAPNTPSYRYQRTIFSKEMKQHHTVLVPQMSPIHFQFFETTLKKFGYCGAVTPLADKAAIDLGLKYVHNDACYPAIIVAGQVLQALKSGKYDINNTSIIMTQTGGSCRATNYIALLRKALQNAQLPQVPVISLSAGLEKNPGFNFSLAMQDNTIMAMLYGDLLMRVLYRVRPYEKVPGSANQLYEYWVNKCKDALLTGSKFTFIKTVFAIVQDFDNFAINEDIVKPQVGVVGEIFVKYHATANNHIIDLLESEAVEAVVPDLTDFFLYCAYDRKVCYELLSGNWYSMLGGNTFIAAVELYRLSMRKALKASKRFLPPSPIKEIAGHTGKHLSLANQSGEGWLLTGEIVDLIKRGVTNIVCLQPFACLSNHITGKGMLKELRRCYPGINLISLDYDPGASEVNLLNRIKLMLAIANEK</sequence>
<dbReference type="PANTHER" id="PTHR32329:SF4">
    <property type="entry name" value="ACTIVATOR OF 2-HYDROXYACYL-COA DEHYDRATASE"/>
    <property type="match status" value="1"/>
</dbReference>
<dbReference type="NCBIfam" id="TIGR00241">
    <property type="entry name" value="CoA_E_activ"/>
    <property type="match status" value="1"/>
</dbReference>
<evidence type="ECO:0000259" key="6">
    <source>
        <dbReference type="Pfam" id="PF09989"/>
    </source>
</evidence>
<proteinExistence type="predicted"/>
<dbReference type="STRING" id="112901.SAMN04488500_11139"/>
<keyword evidence="2" id="KW-0479">Metal-binding</keyword>
<protein>
    <submittedName>
        <fullName evidence="7">CoA-substrate-specific enzyme activase, putative</fullName>
    </submittedName>
</protein>
<dbReference type="CDD" id="cd24035">
    <property type="entry name" value="ASKHA_NBD_O66634-like_rpt2"/>
    <property type="match status" value="1"/>
</dbReference>
<organism evidence="7 8">
    <name type="scientific">Sporomusa malonica</name>
    <dbReference type="NCBI Taxonomy" id="112901"/>
    <lineage>
        <taxon>Bacteria</taxon>
        <taxon>Bacillati</taxon>
        <taxon>Bacillota</taxon>
        <taxon>Negativicutes</taxon>
        <taxon>Selenomonadales</taxon>
        <taxon>Sporomusaceae</taxon>
        <taxon>Sporomusa</taxon>
    </lineage>
</organism>
<dbReference type="Proteomes" id="UP000192738">
    <property type="component" value="Unassembled WGS sequence"/>
</dbReference>
<dbReference type="Pfam" id="PF01869">
    <property type="entry name" value="BcrAD_BadFG"/>
    <property type="match status" value="2"/>
</dbReference>
<evidence type="ECO:0000256" key="2">
    <source>
        <dbReference type="ARBA" id="ARBA00022723"/>
    </source>
</evidence>
<dbReference type="InterPro" id="IPR043129">
    <property type="entry name" value="ATPase_NBD"/>
</dbReference>
<evidence type="ECO:0000313" key="7">
    <source>
        <dbReference type="EMBL" id="SMC86715.1"/>
    </source>
</evidence>
<dbReference type="SUPFAM" id="SSF53067">
    <property type="entry name" value="Actin-like ATPase domain"/>
    <property type="match status" value="2"/>
</dbReference>
<dbReference type="OrthoDB" id="9802715at2"/>
<dbReference type="InterPro" id="IPR002731">
    <property type="entry name" value="ATPase_BadF"/>
</dbReference>
<evidence type="ECO:0000256" key="4">
    <source>
        <dbReference type="ARBA" id="ARBA00023014"/>
    </source>
</evidence>
<feature type="domain" description="ATPase BadF/BadG/BcrA/BcrD type" evidence="5">
    <location>
        <begin position="321"/>
        <end position="575"/>
    </location>
</feature>
<dbReference type="GO" id="GO:0046872">
    <property type="term" value="F:metal ion binding"/>
    <property type="evidence" value="ECO:0007669"/>
    <property type="project" value="UniProtKB-KW"/>
</dbReference>
<dbReference type="CDD" id="cd24034">
    <property type="entry name" value="ASKHA_NBD_O66634-like_rpt1"/>
    <property type="match status" value="1"/>
</dbReference>
<dbReference type="PANTHER" id="PTHR32329">
    <property type="entry name" value="BIFUNCTIONAL PROTEIN [INCLUDES 2-HYDROXYACYL-COA DEHYDRATASE (N-TER) AND ITS ACTIVATOR DOMAIN (C_TERM)-RELATED"/>
    <property type="match status" value="1"/>
</dbReference>
<reference evidence="7 8" key="1">
    <citation type="submission" date="2017-04" db="EMBL/GenBank/DDBJ databases">
        <authorList>
            <person name="Afonso C.L."/>
            <person name="Miller P.J."/>
            <person name="Scott M.A."/>
            <person name="Spackman E."/>
            <person name="Goraichik I."/>
            <person name="Dimitrov K.M."/>
            <person name="Suarez D.L."/>
            <person name="Swayne D.E."/>
        </authorList>
    </citation>
    <scope>NUCLEOTIDE SEQUENCE [LARGE SCALE GENOMIC DNA]</scope>
    <source>
        <strain evidence="7 8">DSM 5090</strain>
    </source>
</reference>
<gene>
    <name evidence="7" type="ORF">SAMN04488500_11139</name>
</gene>
<dbReference type="EMBL" id="FWXI01000011">
    <property type="protein sequence ID" value="SMC86715.1"/>
    <property type="molecule type" value="Genomic_DNA"/>
</dbReference>
<dbReference type="InterPro" id="IPR051805">
    <property type="entry name" value="Dehydratase_Activator_Redct"/>
</dbReference>
<dbReference type="GO" id="GO:0051536">
    <property type="term" value="F:iron-sulfur cluster binding"/>
    <property type="evidence" value="ECO:0007669"/>
    <property type="project" value="UniProtKB-KW"/>
</dbReference>